<accession>A0A7K3TCB8</accession>
<dbReference type="EMBL" id="WHZX01000004">
    <property type="protein sequence ID" value="NEG71839.1"/>
    <property type="molecule type" value="Genomic_DNA"/>
</dbReference>
<gene>
    <name evidence="1" type="ORF">GFD24_06370</name>
</gene>
<comment type="caution">
    <text evidence="1">The sequence shown here is derived from an EMBL/GenBank/DDBJ whole genome shotgun (WGS) entry which is preliminary data.</text>
</comment>
<evidence type="ECO:0000313" key="2">
    <source>
        <dbReference type="Proteomes" id="UP000469943"/>
    </source>
</evidence>
<dbReference type="AlphaFoldDB" id="A0A7K3TCB8"/>
<organism evidence="1 2">
    <name type="scientific">Bifidobacterium ramosum</name>
    <dbReference type="NCBI Taxonomy" id="1798158"/>
    <lineage>
        <taxon>Bacteria</taxon>
        <taxon>Bacillati</taxon>
        <taxon>Actinomycetota</taxon>
        <taxon>Actinomycetes</taxon>
        <taxon>Bifidobacteriales</taxon>
        <taxon>Bifidobacteriaceae</taxon>
        <taxon>Bifidobacterium</taxon>
    </lineage>
</organism>
<proteinExistence type="predicted"/>
<reference evidence="1 2" key="1">
    <citation type="submission" date="2019-10" db="EMBL/GenBank/DDBJ databases">
        <title>Bifidobacterium from non-human primates.</title>
        <authorList>
            <person name="Modesto M."/>
        </authorList>
    </citation>
    <scope>NUCLEOTIDE SEQUENCE [LARGE SCALE GENOMIC DNA]</scope>
    <source>
        <strain evidence="1 2">TREM</strain>
    </source>
</reference>
<sequence>MSLDAVAAAIRRIMGNEVFGLDVSLPIGVSDDGKIIGWDKRIVLGEIGENDQIVEVRGNERNESDNVAA</sequence>
<protein>
    <submittedName>
        <fullName evidence="1">Uncharacterized protein</fullName>
    </submittedName>
</protein>
<name>A0A7K3TCB8_9BIFI</name>
<evidence type="ECO:0000313" key="1">
    <source>
        <dbReference type="EMBL" id="NEG71839.1"/>
    </source>
</evidence>
<dbReference type="Proteomes" id="UP000469943">
    <property type="component" value="Unassembled WGS sequence"/>
</dbReference>